<protein>
    <recommendedName>
        <fullName evidence="4">Saccharopine dehydrogenase [NAD(+), L-lysine-forming]</fullName>
        <ecNumber evidence="3">1.5.1.7</ecNumber>
    </recommendedName>
    <alternativeName>
        <fullName evidence="8">Lysine--2-oxoglutarate reductase</fullName>
    </alternativeName>
</protein>
<dbReference type="InterPro" id="IPR051168">
    <property type="entry name" value="AASS"/>
</dbReference>
<dbReference type="GO" id="GO:0009085">
    <property type="term" value="P:lysine biosynthetic process"/>
    <property type="evidence" value="ECO:0007669"/>
    <property type="project" value="InterPro"/>
</dbReference>
<keyword evidence="7" id="KW-1015">Disulfide bond</keyword>
<gene>
    <name evidence="14" type="ORF">AAG747_01290</name>
</gene>
<comment type="subunit">
    <text evidence="2">Monomer.</text>
</comment>
<evidence type="ECO:0000256" key="11">
    <source>
        <dbReference type="PIRSR" id="PIRSR018250-3"/>
    </source>
</evidence>
<evidence type="ECO:0000313" key="15">
    <source>
        <dbReference type="Proteomes" id="UP001403385"/>
    </source>
</evidence>
<dbReference type="InterPro" id="IPR007698">
    <property type="entry name" value="AlaDH/PNT_NAD(H)-bd"/>
</dbReference>
<comment type="catalytic activity">
    <reaction evidence="9">
        <text>L-saccharopine + NAD(+) + H2O = L-lysine + 2-oxoglutarate + NADH + H(+)</text>
        <dbReference type="Rhea" id="RHEA:12440"/>
        <dbReference type="ChEBI" id="CHEBI:15377"/>
        <dbReference type="ChEBI" id="CHEBI:15378"/>
        <dbReference type="ChEBI" id="CHEBI:16810"/>
        <dbReference type="ChEBI" id="CHEBI:32551"/>
        <dbReference type="ChEBI" id="CHEBI:57540"/>
        <dbReference type="ChEBI" id="CHEBI:57945"/>
        <dbReference type="ChEBI" id="CHEBI:57951"/>
        <dbReference type="EC" id="1.5.1.7"/>
    </reaction>
</comment>
<evidence type="ECO:0000259" key="12">
    <source>
        <dbReference type="SMART" id="SM01002"/>
    </source>
</evidence>
<feature type="binding site" evidence="11">
    <location>
        <position position="268"/>
    </location>
    <ligand>
        <name>NAD(+)</name>
        <dbReference type="ChEBI" id="CHEBI:57540"/>
    </ligand>
</feature>
<sequence length="404" mass="45656">MKIGIIREGKVPVDTRVALTPQQCKEVMEKYPFVAIKVQKSENRCYKDQEYEALGIELTEQVEDCDILLGIKEVPINNLIADKTYLFFSHTIKKQTYNRKLLQNILQKKIHLIDYETLTEASGNRVIAFGRYAGLVGAYNGVMAYGKRFGLFELKPAHQCFDMKEMWQELHKVSLPSVKIALTGGGRVSQGAMETLDGMGIRKVSPEEYLEKTFKEAVYTQLDPEHYAQVKDASKPFDTADFYQHPENYASHFARFAEVTDLLIAAAYWDPHAPVLFTREEAKKENFRIKVVADITCDIDGSVASTRQPSTIQEPLYDYNPATEKVEAPLSNPGNITVMAVDNLPNELPRDASESFGRQLIDNVLNGLLVEDSEEMIARASIAKSGSLTQKYNYLQDFVEVVEE</sequence>
<evidence type="ECO:0000313" key="14">
    <source>
        <dbReference type="EMBL" id="MEN7546521.1"/>
    </source>
</evidence>
<keyword evidence="11" id="KW-0520">NAD</keyword>
<dbReference type="Gene3D" id="3.40.50.720">
    <property type="entry name" value="NAD(P)-binding Rossmann-like Domain"/>
    <property type="match status" value="2"/>
</dbReference>
<dbReference type="AlphaFoldDB" id="A0AAW9S6E5"/>
<comment type="caution">
    <text evidence="14">The sequence shown here is derived from an EMBL/GenBank/DDBJ whole genome shotgun (WGS) entry which is preliminary data.</text>
</comment>
<evidence type="ECO:0000256" key="6">
    <source>
        <dbReference type="ARBA" id="ARBA00023002"/>
    </source>
</evidence>
<evidence type="ECO:0000256" key="5">
    <source>
        <dbReference type="ARBA" id="ARBA00022605"/>
    </source>
</evidence>
<feature type="active site" description="Proton donor" evidence="10">
    <location>
        <position position="90"/>
    </location>
</feature>
<evidence type="ECO:0000256" key="9">
    <source>
        <dbReference type="ARBA" id="ARBA00047860"/>
    </source>
</evidence>
<feature type="binding site" evidence="11">
    <location>
        <position position="223"/>
    </location>
    <ligand>
        <name>NAD(+)</name>
        <dbReference type="ChEBI" id="CHEBI:57540"/>
    </ligand>
</feature>
<feature type="active site" description="Proton acceptor" evidence="10">
    <location>
        <position position="72"/>
    </location>
</feature>
<organism evidence="14 15">
    <name type="scientific">Rapidithrix thailandica</name>
    <dbReference type="NCBI Taxonomy" id="413964"/>
    <lineage>
        <taxon>Bacteria</taxon>
        <taxon>Pseudomonadati</taxon>
        <taxon>Bacteroidota</taxon>
        <taxon>Cytophagia</taxon>
        <taxon>Cytophagales</taxon>
        <taxon>Flammeovirgaceae</taxon>
        <taxon>Rapidithrix</taxon>
    </lineage>
</organism>
<evidence type="ECO:0000256" key="10">
    <source>
        <dbReference type="PIRSR" id="PIRSR018250-1"/>
    </source>
</evidence>
<keyword evidence="5" id="KW-0028">Amino-acid biosynthesis</keyword>
<proteinExistence type="predicted"/>
<feature type="domain" description="Alanine dehydrogenase/pyridine nucleotide transhydrogenase N-terminal" evidence="13">
    <location>
        <begin position="4"/>
        <end position="136"/>
    </location>
</feature>
<dbReference type="PANTHER" id="PTHR11133:SF22">
    <property type="entry name" value="ALPHA-AMINOADIPIC SEMIALDEHYDE SYNTHASE, MITOCHONDRIAL"/>
    <property type="match status" value="1"/>
</dbReference>
<dbReference type="Proteomes" id="UP001403385">
    <property type="component" value="Unassembled WGS sequence"/>
</dbReference>
<feature type="binding site" evidence="11">
    <location>
        <begin position="186"/>
        <end position="187"/>
    </location>
    <ligand>
        <name>NAD(+)</name>
        <dbReference type="ChEBI" id="CHEBI:57540"/>
    </ligand>
</feature>
<dbReference type="EMBL" id="JBDKWZ010000001">
    <property type="protein sequence ID" value="MEN7546521.1"/>
    <property type="molecule type" value="Genomic_DNA"/>
</dbReference>
<evidence type="ECO:0000256" key="4">
    <source>
        <dbReference type="ARBA" id="ARBA00021221"/>
    </source>
</evidence>
<evidence type="ECO:0000256" key="1">
    <source>
        <dbReference type="ARBA" id="ARBA00004884"/>
    </source>
</evidence>
<dbReference type="PIRSF" id="PIRSF018250">
    <property type="entry name" value="Saccharopine_DH_Lys"/>
    <property type="match status" value="1"/>
</dbReference>
<keyword evidence="6" id="KW-0560">Oxidoreductase</keyword>
<name>A0AAW9S6E5_9BACT</name>
<dbReference type="Pfam" id="PF05222">
    <property type="entry name" value="AlaDh_PNT_N"/>
    <property type="match status" value="1"/>
</dbReference>
<dbReference type="GO" id="GO:0004754">
    <property type="term" value="F:saccharopine dehydrogenase (NAD+, L-lysine-forming) activity"/>
    <property type="evidence" value="ECO:0007669"/>
    <property type="project" value="UniProtKB-EC"/>
</dbReference>
<accession>A0AAW9S6E5</accession>
<evidence type="ECO:0000256" key="7">
    <source>
        <dbReference type="ARBA" id="ARBA00023157"/>
    </source>
</evidence>
<dbReference type="SMART" id="SM01002">
    <property type="entry name" value="AlaDh_PNT_C"/>
    <property type="match status" value="1"/>
</dbReference>
<dbReference type="InterPro" id="IPR007886">
    <property type="entry name" value="AlaDH/PNT_N"/>
</dbReference>
<dbReference type="CDD" id="cd05199">
    <property type="entry name" value="SDH_like"/>
    <property type="match status" value="1"/>
</dbReference>
<dbReference type="RefSeq" id="WP_346819307.1">
    <property type="nucleotide sequence ID" value="NZ_JBDKWZ010000001.1"/>
</dbReference>
<comment type="pathway">
    <text evidence="1">Amino-acid biosynthesis; L-lysine biosynthesis via AAA pathway; L-lysine from L-alpha-aminoadipate (fungal route): step 3/3.</text>
</comment>
<keyword evidence="15" id="KW-1185">Reference proteome</keyword>
<evidence type="ECO:0000256" key="3">
    <source>
        <dbReference type="ARBA" id="ARBA00012847"/>
    </source>
</evidence>
<dbReference type="SUPFAM" id="SSF52283">
    <property type="entry name" value="Formate/glycerate dehydrogenase catalytic domain-like"/>
    <property type="match status" value="1"/>
</dbReference>
<evidence type="ECO:0000256" key="8">
    <source>
        <dbReference type="ARBA" id="ARBA00033228"/>
    </source>
</evidence>
<reference evidence="14 15" key="1">
    <citation type="submission" date="2024-04" db="EMBL/GenBank/DDBJ databases">
        <title>Novel genus in family Flammeovirgaceae.</title>
        <authorList>
            <person name="Nguyen T.H."/>
            <person name="Vuong T.Q."/>
            <person name="Le H."/>
            <person name="Kim S.-G."/>
        </authorList>
    </citation>
    <scope>NUCLEOTIDE SEQUENCE [LARGE SCALE GENOMIC DNA]</scope>
    <source>
        <strain evidence="14 15">JCM 23209</strain>
    </source>
</reference>
<evidence type="ECO:0000259" key="13">
    <source>
        <dbReference type="SMART" id="SM01003"/>
    </source>
</evidence>
<dbReference type="InterPro" id="IPR027281">
    <property type="entry name" value="Lys1"/>
</dbReference>
<evidence type="ECO:0000256" key="2">
    <source>
        <dbReference type="ARBA" id="ARBA00011245"/>
    </source>
</evidence>
<dbReference type="PANTHER" id="PTHR11133">
    <property type="entry name" value="SACCHAROPINE DEHYDROGENASE"/>
    <property type="match status" value="1"/>
</dbReference>
<dbReference type="EC" id="1.5.1.7" evidence="3"/>
<dbReference type="SMART" id="SM01003">
    <property type="entry name" value="AlaDh_PNT_N"/>
    <property type="match status" value="1"/>
</dbReference>
<feature type="domain" description="Alanine dehydrogenase/pyridine nucleotide transhydrogenase NAD(H)-binding" evidence="12">
    <location>
        <begin position="167"/>
        <end position="340"/>
    </location>
</feature>